<reference evidence="4" key="1">
    <citation type="journal article" date="2019" name="Int. J. Syst. Evol. Microbiol.">
        <title>The Global Catalogue of Microorganisms (GCM) 10K type strain sequencing project: providing services to taxonomists for standard genome sequencing and annotation.</title>
        <authorList>
            <consortium name="The Broad Institute Genomics Platform"/>
            <consortium name="The Broad Institute Genome Sequencing Center for Infectious Disease"/>
            <person name="Wu L."/>
            <person name="Ma J."/>
        </authorList>
    </citation>
    <scope>NUCLEOTIDE SEQUENCE [LARGE SCALE GENOMIC DNA]</scope>
    <source>
        <strain evidence="4">JCM 16702</strain>
    </source>
</reference>
<evidence type="ECO:0000256" key="1">
    <source>
        <dbReference type="ARBA" id="ARBA00008812"/>
    </source>
</evidence>
<comment type="caution">
    <text evidence="3">The sequence shown here is derived from an EMBL/GenBank/DDBJ whole genome shotgun (WGS) entry which is preliminary data.</text>
</comment>
<accession>A0ABP7VCM5</accession>
<evidence type="ECO:0000313" key="4">
    <source>
        <dbReference type="Proteomes" id="UP001500683"/>
    </source>
</evidence>
<dbReference type="SUPFAM" id="SSF101874">
    <property type="entry name" value="YceI-like"/>
    <property type="match status" value="1"/>
</dbReference>
<comment type="similarity">
    <text evidence="1">Belongs to the UPF0312 family.</text>
</comment>
<dbReference type="InterPro" id="IPR007372">
    <property type="entry name" value="Lipid/polyisoprenoid-bd_YceI"/>
</dbReference>
<sequence>MALREGTHEFGPDDGRLLIRTSRSGLGRRAGHDLTIEATRWRGTAVVGGGPGESSVEVTVEADGLQVREGTGGVLPLSDADREQIAANMREVLRAGEHPEITFRSTGVSGTPKRFTVEGELTVAGRTEPLTVEAAADGDRLKGEATVKQTRWGIKPYSAFFGALKLADDVRVSFDVAL</sequence>
<feature type="domain" description="Lipid/polyisoprenoid-binding YceI-like" evidence="2">
    <location>
        <begin position="7"/>
        <end position="178"/>
    </location>
</feature>
<dbReference type="Gene3D" id="2.40.128.110">
    <property type="entry name" value="Lipid/polyisoprenoid-binding, YceI-like"/>
    <property type="match status" value="1"/>
</dbReference>
<dbReference type="SMART" id="SM00867">
    <property type="entry name" value="YceI"/>
    <property type="match status" value="1"/>
</dbReference>
<proteinExistence type="inferred from homology"/>
<dbReference type="EMBL" id="BAAAZG010000006">
    <property type="protein sequence ID" value="GAA4063068.1"/>
    <property type="molecule type" value="Genomic_DNA"/>
</dbReference>
<gene>
    <name evidence="3" type="ORF">GCM10022214_15590</name>
</gene>
<dbReference type="PANTHER" id="PTHR34406">
    <property type="entry name" value="PROTEIN YCEI"/>
    <property type="match status" value="1"/>
</dbReference>
<evidence type="ECO:0000259" key="2">
    <source>
        <dbReference type="SMART" id="SM00867"/>
    </source>
</evidence>
<organism evidence="3 4">
    <name type="scientific">Actinomadura miaoliensis</name>
    <dbReference type="NCBI Taxonomy" id="430685"/>
    <lineage>
        <taxon>Bacteria</taxon>
        <taxon>Bacillati</taxon>
        <taxon>Actinomycetota</taxon>
        <taxon>Actinomycetes</taxon>
        <taxon>Streptosporangiales</taxon>
        <taxon>Thermomonosporaceae</taxon>
        <taxon>Actinomadura</taxon>
    </lineage>
</organism>
<dbReference type="InterPro" id="IPR036761">
    <property type="entry name" value="TTHA0802/YceI-like_sf"/>
</dbReference>
<protein>
    <submittedName>
        <fullName evidence="3">YceI family protein</fullName>
    </submittedName>
</protein>
<evidence type="ECO:0000313" key="3">
    <source>
        <dbReference type="EMBL" id="GAA4063068.1"/>
    </source>
</evidence>
<dbReference type="Proteomes" id="UP001500683">
    <property type="component" value="Unassembled WGS sequence"/>
</dbReference>
<dbReference type="RefSeq" id="WP_344942935.1">
    <property type="nucleotide sequence ID" value="NZ_BAAAZG010000006.1"/>
</dbReference>
<name>A0ABP7VCM5_9ACTN</name>
<dbReference type="PANTHER" id="PTHR34406:SF1">
    <property type="entry name" value="PROTEIN YCEI"/>
    <property type="match status" value="1"/>
</dbReference>
<keyword evidence="4" id="KW-1185">Reference proteome</keyword>
<dbReference type="Pfam" id="PF04264">
    <property type="entry name" value="YceI"/>
    <property type="match status" value="1"/>
</dbReference>